<dbReference type="Gene3D" id="3.40.50.850">
    <property type="entry name" value="Isochorismatase-like"/>
    <property type="match status" value="1"/>
</dbReference>
<evidence type="ECO:0000259" key="9">
    <source>
        <dbReference type="Pfam" id="PF00857"/>
    </source>
</evidence>
<reference evidence="10 11" key="1">
    <citation type="submission" date="2018-02" db="EMBL/GenBank/DDBJ databases">
        <title>Comparative genomes isolates from brazilian mangrove.</title>
        <authorList>
            <person name="Araujo J.E."/>
            <person name="Taketani R.G."/>
            <person name="Silva M.C.P."/>
            <person name="Loureco M.V."/>
            <person name="Andreote F.D."/>
        </authorList>
    </citation>
    <scope>NUCLEOTIDE SEQUENCE [LARGE SCALE GENOMIC DNA]</scope>
    <source>
        <strain evidence="10 11">Hex-1 MGV</strain>
    </source>
</reference>
<evidence type="ECO:0000256" key="2">
    <source>
        <dbReference type="ARBA" id="ARBA00022642"/>
    </source>
</evidence>
<sequence length="235" mass="25894">MMIALLLIDIQNDFLPGGALAVNKGDRVIPVANRLMPGYPLVVATQDWHPAAHRSFASQHPAKQVGDVIELEGLTQVLWPDHCIQGTDGAQFAPGLNQGGIDHVVRKGTDSSIDSYSGFFDNARRKSTGLQDYLRKEGVKEVHIVGLATDYCVKFTALDAVGLGFTTKVIQEGVRGVELNDGDCQAAIDEMTRSGIEIISEENDDHRILFDEAHLRRVLKLRSVRVHDRRSRISD</sequence>
<dbReference type="CDD" id="cd01011">
    <property type="entry name" value="nicotinamidase"/>
    <property type="match status" value="1"/>
</dbReference>
<dbReference type="EMBL" id="PUHY01000001">
    <property type="protein sequence ID" value="PQO40472.1"/>
    <property type="molecule type" value="Genomic_DNA"/>
</dbReference>
<accession>A0A2S8G7P2</accession>
<proteinExistence type="inferred from homology"/>
<gene>
    <name evidence="10" type="ORF">C5Y83_00605</name>
</gene>
<dbReference type="GO" id="GO:0046872">
    <property type="term" value="F:metal ion binding"/>
    <property type="evidence" value="ECO:0007669"/>
    <property type="project" value="UniProtKB-KW"/>
</dbReference>
<dbReference type="EC" id="3.5.1.19" evidence="6"/>
<comment type="pathway">
    <text evidence="5">Cofactor biosynthesis; nicotinate biosynthesis; nicotinate from nicotinamide: step 1/1.</text>
</comment>
<dbReference type="InterPro" id="IPR036380">
    <property type="entry name" value="Isochorismatase-like_sf"/>
</dbReference>
<evidence type="ECO:0000256" key="7">
    <source>
        <dbReference type="ARBA" id="ARBA00043224"/>
    </source>
</evidence>
<dbReference type="PANTHER" id="PTHR11080">
    <property type="entry name" value="PYRAZINAMIDASE/NICOTINAMIDASE"/>
    <property type="match status" value="1"/>
</dbReference>
<evidence type="ECO:0000256" key="4">
    <source>
        <dbReference type="ARBA" id="ARBA00022801"/>
    </source>
</evidence>
<name>A0A2S8G7P2_9BACT</name>
<dbReference type="OrthoDB" id="6111975at2"/>
<evidence type="ECO:0000256" key="1">
    <source>
        <dbReference type="ARBA" id="ARBA00006336"/>
    </source>
</evidence>
<protein>
    <recommendedName>
        <fullName evidence="8">Nicotinamidase</fullName>
        <ecNumber evidence="6">3.5.1.19</ecNumber>
    </recommendedName>
    <alternativeName>
        <fullName evidence="7">Nicotinamide deamidase</fullName>
    </alternativeName>
</protein>
<evidence type="ECO:0000256" key="8">
    <source>
        <dbReference type="ARBA" id="ARBA00072277"/>
    </source>
</evidence>
<dbReference type="Pfam" id="PF00857">
    <property type="entry name" value="Isochorismatase"/>
    <property type="match status" value="1"/>
</dbReference>
<dbReference type="Proteomes" id="UP000238322">
    <property type="component" value="Unassembled WGS sequence"/>
</dbReference>
<dbReference type="FunFam" id="3.40.50.850:FF:000006">
    <property type="entry name" value="Bifunctional pyrazinamidase/nicotinamidase"/>
    <property type="match status" value="1"/>
</dbReference>
<evidence type="ECO:0000256" key="3">
    <source>
        <dbReference type="ARBA" id="ARBA00022723"/>
    </source>
</evidence>
<evidence type="ECO:0000313" key="11">
    <source>
        <dbReference type="Proteomes" id="UP000238322"/>
    </source>
</evidence>
<evidence type="ECO:0000256" key="5">
    <source>
        <dbReference type="ARBA" id="ARBA00037900"/>
    </source>
</evidence>
<dbReference type="SUPFAM" id="SSF52499">
    <property type="entry name" value="Isochorismatase-like hydrolases"/>
    <property type="match status" value="1"/>
</dbReference>
<dbReference type="NCBIfam" id="NF008623">
    <property type="entry name" value="PRK11609.1"/>
    <property type="match status" value="1"/>
</dbReference>
<keyword evidence="2" id="KW-0662">Pyridine nucleotide biosynthesis</keyword>
<evidence type="ECO:0000256" key="6">
    <source>
        <dbReference type="ARBA" id="ARBA00039017"/>
    </source>
</evidence>
<dbReference type="InterPro" id="IPR052347">
    <property type="entry name" value="Isochorismatase_Nicotinamidase"/>
</dbReference>
<organism evidence="10 11">
    <name type="scientific">Blastopirellula marina</name>
    <dbReference type="NCBI Taxonomy" id="124"/>
    <lineage>
        <taxon>Bacteria</taxon>
        <taxon>Pseudomonadati</taxon>
        <taxon>Planctomycetota</taxon>
        <taxon>Planctomycetia</taxon>
        <taxon>Pirellulales</taxon>
        <taxon>Pirellulaceae</taxon>
        <taxon>Blastopirellula</taxon>
    </lineage>
</organism>
<dbReference type="AlphaFoldDB" id="A0A2S8G7P2"/>
<evidence type="ECO:0000313" key="10">
    <source>
        <dbReference type="EMBL" id="PQO40472.1"/>
    </source>
</evidence>
<keyword evidence="4" id="KW-0378">Hydrolase</keyword>
<dbReference type="GO" id="GO:0008936">
    <property type="term" value="F:nicotinamidase activity"/>
    <property type="evidence" value="ECO:0007669"/>
    <property type="project" value="UniProtKB-EC"/>
</dbReference>
<dbReference type="InterPro" id="IPR000868">
    <property type="entry name" value="Isochorismatase-like_dom"/>
</dbReference>
<dbReference type="GO" id="GO:0019363">
    <property type="term" value="P:pyridine nucleotide biosynthetic process"/>
    <property type="evidence" value="ECO:0007669"/>
    <property type="project" value="UniProtKB-KW"/>
</dbReference>
<comment type="similarity">
    <text evidence="1">Belongs to the isochorismatase family.</text>
</comment>
<keyword evidence="3" id="KW-0479">Metal-binding</keyword>
<comment type="caution">
    <text evidence="10">The sequence shown here is derived from an EMBL/GenBank/DDBJ whole genome shotgun (WGS) entry which is preliminary data.</text>
</comment>
<feature type="domain" description="Isochorismatase-like" evidence="9">
    <location>
        <begin position="4"/>
        <end position="201"/>
    </location>
</feature>
<dbReference type="PANTHER" id="PTHR11080:SF2">
    <property type="entry name" value="LD05707P"/>
    <property type="match status" value="1"/>
</dbReference>